<feature type="domain" description="Zinc finger CHC2-type" evidence="1">
    <location>
        <begin position="57"/>
        <end position="109"/>
    </location>
</feature>
<organism evidence="2 3">
    <name type="scientific">Runella rosea</name>
    <dbReference type="NCBI Taxonomy" id="2259595"/>
    <lineage>
        <taxon>Bacteria</taxon>
        <taxon>Pseudomonadati</taxon>
        <taxon>Bacteroidota</taxon>
        <taxon>Cytophagia</taxon>
        <taxon>Cytophagales</taxon>
        <taxon>Spirosomataceae</taxon>
        <taxon>Runella</taxon>
    </lineage>
</organism>
<dbReference type="GO" id="GO:0008270">
    <property type="term" value="F:zinc ion binding"/>
    <property type="evidence" value="ECO:0007669"/>
    <property type="project" value="InterPro"/>
</dbReference>
<reference evidence="2 3" key="1">
    <citation type="submission" date="2018-07" db="EMBL/GenBank/DDBJ databases">
        <title>Genome sequencing of Runella.</title>
        <authorList>
            <person name="Baek M.-G."/>
            <person name="Yi H."/>
        </authorList>
    </citation>
    <scope>NUCLEOTIDE SEQUENCE [LARGE SCALE GENOMIC DNA]</scope>
    <source>
        <strain evidence="2 3">HYN0085</strain>
    </source>
</reference>
<sequence length="310" mass="35181">MQRVNTIFKVCFKPLKRKEEMIPNEVIQRLKTIPITAYLSSMGIEPEKEQNGQLLYYSPFKDEHSPSFFVNPHKNVFKDFTTDDKGGDVITLVRRLKACDFANAVQLLEAFDGITRSFSFSGSIKPYNEKSAIEVLKVKALENKALIAYLGNVRGIPFAIASKYLKECYFKVNDKNQFAVCFENDLKGLELRNVYVQLSTNPKAITTMKGTDNSTALIFEGFIDFLSYIVWQGKEPNCDVIVFNSISNIPTSISLLKTHQTVYGYLDNDGGGETGMKSLAMAGINVTDCRELYKPYEDVNDYLTKYFLMR</sequence>
<dbReference type="SMART" id="SM00400">
    <property type="entry name" value="ZnF_CHCC"/>
    <property type="match status" value="1"/>
</dbReference>
<dbReference type="AlphaFoldDB" id="A0A344TGV6"/>
<dbReference type="InterPro" id="IPR002694">
    <property type="entry name" value="Znf_CHC2"/>
</dbReference>
<dbReference type="GO" id="GO:0003899">
    <property type="term" value="F:DNA-directed RNA polymerase activity"/>
    <property type="evidence" value="ECO:0007669"/>
    <property type="project" value="InterPro"/>
</dbReference>
<evidence type="ECO:0000313" key="2">
    <source>
        <dbReference type="EMBL" id="AXE17877.1"/>
    </source>
</evidence>
<proteinExistence type="predicted"/>
<name>A0A344TGV6_9BACT</name>
<gene>
    <name evidence="2" type="ORF">DR864_09105</name>
</gene>
<protein>
    <submittedName>
        <fullName evidence="2">Mobilization protein</fullName>
    </submittedName>
</protein>
<keyword evidence="3" id="KW-1185">Reference proteome</keyword>
<dbReference type="Gene3D" id="3.40.1360.10">
    <property type="match status" value="1"/>
</dbReference>
<dbReference type="Proteomes" id="UP000251993">
    <property type="component" value="Chromosome"/>
</dbReference>
<dbReference type="Gene3D" id="3.90.580.10">
    <property type="entry name" value="Zinc finger, CHC2-type domain"/>
    <property type="match status" value="1"/>
</dbReference>
<dbReference type="GO" id="GO:0006260">
    <property type="term" value="P:DNA replication"/>
    <property type="evidence" value="ECO:0007669"/>
    <property type="project" value="InterPro"/>
</dbReference>
<evidence type="ECO:0000259" key="1">
    <source>
        <dbReference type="SMART" id="SM00400"/>
    </source>
</evidence>
<dbReference type="SUPFAM" id="SSF57783">
    <property type="entry name" value="Zinc beta-ribbon"/>
    <property type="match status" value="1"/>
</dbReference>
<evidence type="ECO:0000313" key="3">
    <source>
        <dbReference type="Proteomes" id="UP000251993"/>
    </source>
</evidence>
<dbReference type="OrthoDB" id="8536512at2"/>
<dbReference type="Pfam" id="PF01807">
    <property type="entry name" value="Zn_ribbon_DnaG"/>
    <property type="match status" value="1"/>
</dbReference>
<dbReference type="GO" id="GO:0003677">
    <property type="term" value="F:DNA binding"/>
    <property type="evidence" value="ECO:0007669"/>
    <property type="project" value="InterPro"/>
</dbReference>
<dbReference type="InterPro" id="IPR036977">
    <property type="entry name" value="DNA_primase_Znf_CHC2"/>
</dbReference>
<dbReference type="KEGG" id="run:DR864_09105"/>
<accession>A0A344TGV6</accession>
<dbReference type="EMBL" id="CP030850">
    <property type="protein sequence ID" value="AXE17877.1"/>
    <property type="molecule type" value="Genomic_DNA"/>
</dbReference>
<dbReference type="Pfam" id="PF13155">
    <property type="entry name" value="Toprim_2"/>
    <property type="match status" value="1"/>
</dbReference>